<dbReference type="InterPro" id="IPR036390">
    <property type="entry name" value="WH_DNA-bd_sf"/>
</dbReference>
<keyword evidence="3" id="KW-0238">DNA-binding</keyword>
<accession>A0A939HN96</accession>
<organism evidence="6 7">
    <name type="scientific">Acetobacter garciniae</name>
    <dbReference type="NCBI Taxonomy" id="2817435"/>
    <lineage>
        <taxon>Bacteria</taxon>
        <taxon>Pseudomonadati</taxon>
        <taxon>Pseudomonadota</taxon>
        <taxon>Alphaproteobacteria</taxon>
        <taxon>Acetobacterales</taxon>
        <taxon>Acetobacteraceae</taxon>
        <taxon>Acetobacter</taxon>
    </lineage>
</organism>
<dbReference type="Gene3D" id="1.10.10.10">
    <property type="entry name" value="Winged helix-like DNA-binding domain superfamily/Winged helix DNA-binding domain"/>
    <property type="match status" value="1"/>
</dbReference>
<dbReference type="InterPro" id="IPR058163">
    <property type="entry name" value="LysR-type_TF_proteobact-type"/>
</dbReference>
<comment type="similarity">
    <text evidence="1">Belongs to the LysR transcriptional regulatory family.</text>
</comment>
<dbReference type="GO" id="GO:0003700">
    <property type="term" value="F:DNA-binding transcription factor activity"/>
    <property type="evidence" value="ECO:0007669"/>
    <property type="project" value="InterPro"/>
</dbReference>
<name>A0A939HN96_9PROT</name>
<dbReference type="AlphaFoldDB" id="A0A939HN96"/>
<dbReference type="PANTHER" id="PTHR30537">
    <property type="entry name" value="HTH-TYPE TRANSCRIPTIONAL REGULATOR"/>
    <property type="match status" value="1"/>
</dbReference>
<dbReference type="InterPro" id="IPR005119">
    <property type="entry name" value="LysR_subst-bd"/>
</dbReference>
<proteinExistence type="inferred from homology"/>
<dbReference type="Pfam" id="PF03466">
    <property type="entry name" value="LysR_substrate"/>
    <property type="match status" value="1"/>
</dbReference>
<evidence type="ECO:0000313" key="7">
    <source>
        <dbReference type="Proteomes" id="UP000664073"/>
    </source>
</evidence>
<keyword evidence="4" id="KW-0804">Transcription</keyword>
<evidence type="ECO:0000256" key="2">
    <source>
        <dbReference type="ARBA" id="ARBA00023015"/>
    </source>
</evidence>
<dbReference type="PROSITE" id="PS50931">
    <property type="entry name" value="HTH_LYSR"/>
    <property type="match status" value="1"/>
</dbReference>
<dbReference type="GO" id="GO:0043565">
    <property type="term" value="F:sequence-specific DNA binding"/>
    <property type="evidence" value="ECO:0007669"/>
    <property type="project" value="TreeGrafter"/>
</dbReference>
<gene>
    <name evidence="6" type="ORF">J2D77_06560</name>
</gene>
<dbReference type="EMBL" id="JAFVMH010000002">
    <property type="protein sequence ID" value="MBO1324813.1"/>
    <property type="molecule type" value="Genomic_DNA"/>
</dbReference>
<keyword evidence="2" id="KW-0805">Transcription regulation</keyword>
<dbReference type="InterPro" id="IPR036388">
    <property type="entry name" value="WH-like_DNA-bd_sf"/>
</dbReference>
<evidence type="ECO:0000313" key="6">
    <source>
        <dbReference type="EMBL" id="MBO1324813.1"/>
    </source>
</evidence>
<dbReference type="SUPFAM" id="SSF53850">
    <property type="entry name" value="Periplasmic binding protein-like II"/>
    <property type="match status" value="1"/>
</dbReference>
<keyword evidence="7" id="KW-1185">Reference proteome</keyword>
<dbReference type="Gene3D" id="3.40.190.10">
    <property type="entry name" value="Periplasmic binding protein-like II"/>
    <property type="match status" value="2"/>
</dbReference>
<dbReference type="GO" id="GO:0006351">
    <property type="term" value="P:DNA-templated transcription"/>
    <property type="evidence" value="ECO:0007669"/>
    <property type="project" value="TreeGrafter"/>
</dbReference>
<dbReference type="Pfam" id="PF00126">
    <property type="entry name" value="HTH_1"/>
    <property type="match status" value="1"/>
</dbReference>
<reference evidence="6" key="1">
    <citation type="submission" date="2021-03" db="EMBL/GenBank/DDBJ databases">
        <title>The complete genome sequence of Acetobacter sp. TBRC 12339.</title>
        <authorList>
            <person name="Charoenyingcharoen P."/>
            <person name="Yukphan P."/>
        </authorList>
    </citation>
    <scope>NUCLEOTIDE SEQUENCE</scope>
    <source>
        <strain evidence="6">TBRC 12339</strain>
    </source>
</reference>
<comment type="caution">
    <text evidence="6">The sequence shown here is derived from an EMBL/GenBank/DDBJ whole genome shotgun (WGS) entry which is preliminary data.</text>
</comment>
<dbReference type="PRINTS" id="PR00039">
    <property type="entry name" value="HTHLYSR"/>
</dbReference>
<dbReference type="PANTHER" id="PTHR30537:SF26">
    <property type="entry name" value="GLYCINE CLEAVAGE SYSTEM TRANSCRIPTIONAL ACTIVATOR"/>
    <property type="match status" value="1"/>
</dbReference>
<sequence>MMLLPRRLIPSIPELVAFEAVARHQNFSAAAEELCLTQGAISKQVRNMEITLGVSLFDRRRKRLVLTRQAQSILPSVTSILEQIAGTTYRVLSYGSGENTINLHMFSSFSSRWLVPRLPRLFKKHPKLRINVKTVFESFNFEGTGCDVAVHYGAPVWPGGYLHHLFDETLIAVCSPAYKAEMRLQSAADLQRAQLIQLTTRPALWEYWFEHMEIDMASSFKGHVFDQFNAAVEAAVAGVGVALVPAIFVERELEDGSLCIAVPGKIRSRGSYYVVTPVEKSHDPVVNMFIRWICSECSEYSDEIIPVHTAAHFNDYEALRS</sequence>
<dbReference type="InterPro" id="IPR000847">
    <property type="entry name" value="LysR_HTH_N"/>
</dbReference>
<dbReference type="RefSeq" id="WP_207845459.1">
    <property type="nucleotide sequence ID" value="NZ_JAFVMH010000002.1"/>
</dbReference>
<evidence type="ECO:0000256" key="4">
    <source>
        <dbReference type="ARBA" id="ARBA00023163"/>
    </source>
</evidence>
<dbReference type="Proteomes" id="UP000664073">
    <property type="component" value="Unassembled WGS sequence"/>
</dbReference>
<dbReference type="SUPFAM" id="SSF46785">
    <property type="entry name" value="Winged helix' DNA-binding domain"/>
    <property type="match status" value="1"/>
</dbReference>
<protein>
    <submittedName>
        <fullName evidence="6">LysR family transcriptional regulator</fullName>
    </submittedName>
</protein>
<evidence type="ECO:0000259" key="5">
    <source>
        <dbReference type="PROSITE" id="PS50931"/>
    </source>
</evidence>
<evidence type="ECO:0000256" key="1">
    <source>
        <dbReference type="ARBA" id="ARBA00009437"/>
    </source>
</evidence>
<evidence type="ECO:0000256" key="3">
    <source>
        <dbReference type="ARBA" id="ARBA00023125"/>
    </source>
</evidence>
<feature type="domain" description="HTH lysR-type" evidence="5">
    <location>
        <begin position="10"/>
        <end position="67"/>
    </location>
</feature>